<dbReference type="AlphaFoldDB" id="A0A383E5G9"/>
<gene>
    <name evidence="1" type="ORF">METZ01_LOCUS504936</name>
</gene>
<proteinExistence type="predicted"/>
<organism evidence="1">
    <name type="scientific">marine metagenome</name>
    <dbReference type="NCBI Taxonomy" id="408172"/>
    <lineage>
        <taxon>unclassified sequences</taxon>
        <taxon>metagenomes</taxon>
        <taxon>ecological metagenomes</taxon>
    </lineage>
</organism>
<sequence>MLASENALIKDYCALCAVNSMNG</sequence>
<accession>A0A383E5G9</accession>
<evidence type="ECO:0000313" key="1">
    <source>
        <dbReference type="EMBL" id="SVE52082.1"/>
    </source>
</evidence>
<dbReference type="EMBL" id="UINC01223050">
    <property type="protein sequence ID" value="SVE52082.1"/>
    <property type="molecule type" value="Genomic_DNA"/>
</dbReference>
<feature type="non-terminal residue" evidence="1">
    <location>
        <position position="23"/>
    </location>
</feature>
<name>A0A383E5G9_9ZZZZ</name>
<protein>
    <submittedName>
        <fullName evidence="1">Uncharacterized protein</fullName>
    </submittedName>
</protein>
<reference evidence="1" key="1">
    <citation type="submission" date="2018-05" db="EMBL/GenBank/DDBJ databases">
        <authorList>
            <person name="Lanie J.A."/>
            <person name="Ng W.-L."/>
            <person name="Kazmierczak K.M."/>
            <person name="Andrzejewski T.M."/>
            <person name="Davidsen T.M."/>
            <person name="Wayne K.J."/>
            <person name="Tettelin H."/>
            <person name="Glass J.I."/>
            <person name="Rusch D."/>
            <person name="Podicherti R."/>
            <person name="Tsui H.-C.T."/>
            <person name="Winkler M.E."/>
        </authorList>
    </citation>
    <scope>NUCLEOTIDE SEQUENCE</scope>
</reference>